<dbReference type="PANTHER" id="PTHR12560:SF0">
    <property type="entry name" value="LD18904P"/>
    <property type="match status" value="1"/>
</dbReference>
<protein>
    <submittedName>
        <fullName evidence="10">Ceramide synthase 5</fullName>
        <ecNumber evidence="10">2.3.1.24</ecNumber>
    </submittedName>
</protein>
<feature type="transmembrane region" description="Helical" evidence="8">
    <location>
        <begin position="143"/>
        <end position="163"/>
    </location>
</feature>
<name>A0AAN8XKU6_HALRR</name>
<comment type="pathway">
    <text evidence="2">Lipid metabolism; sphingolipid metabolism.</text>
</comment>
<keyword evidence="5 8" id="KW-1133">Transmembrane helix</keyword>
<dbReference type="EC" id="2.3.1.24" evidence="10"/>
<accession>A0AAN8XKU6</accession>
<dbReference type="AlphaFoldDB" id="A0AAN8XKU6"/>
<keyword evidence="10" id="KW-0012">Acyltransferase</keyword>
<evidence type="ECO:0000313" key="11">
    <source>
        <dbReference type="Proteomes" id="UP001381693"/>
    </source>
</evidence>
<evidence type="ECO:0000256" key="5">
    <source>
        <dbReference type="ARBA" id="ARBA00022989"/>
    </source>
</evidence>
<feature type="non-terminal residue" evidence="10">
    <location>
        <position position="1"/>
    </location>
</feature>
<evidence type="ECO:0000256" key="8">
    <source>
        <dbReference type="SAM" id="Phobius"/>
    </source>
</evidence>
<dbReference type="PIRSF" id="PIRSF005225">
    <property type="entry name" value="LAG1_LAC1"/>
    <property type="match status" value="1"/>
</dbReference>
<keyword evidence="11" id="KW-1185">Reference proteome</keyword>
<dbReference type="GO" id="GO:0016020">
    <property type="term" value="C:membrane"/>
    <property type="evidence" value="ECO:0007669"/>
    <property type="project" value="UniProtKB-SubCell"/>
</dbReference>
<dbReference type="Pfam" id="PF03798">
    <property type="entry name" value="TRAM_LAG1_CLN8"/>
    <property type="match status" value="1"/>
</dbReference>
<evidence type="ECO:0000256" key="2">
    <source>
        <dbReference type="ARBA" id="ARBA00004760"/>
    </source>
</evidence>
<gene>
    <name evidence="10" type="primary">CERS5_1</name>
    <name evidence="10" type="ORF">SK128_003199</name>
</gene>
<dbReference type="PANTHER" id="PTHR12560">
    <property type="entry name" value="LONGEVITY ASSURANCE FACTOR 1 LAG1"/>
    <property type="match status" value="1"/>
</dbReference>
<comment type="caution">
    <text evidence="10">The sequence shown here is derived from an EMBL/GenBank/DDBJ whole genome shotgun (WGS) entry which is preliminary data.</text>
</comment>
<evidence type="ECO:0000256" key="6">
    <source>
        <dbReference type="ARBA" id="ARBA00023136"/>
    </source>
</evidence>
<feature type="transmembrane region" description="Helical" evidence="8">
    <location>
        <begin position="306"/>
        <end position="328"/>
    </location>
</feature>
<dbReference type="SMART" id="SM00724">
    <property type="entry name" value="TLC"/>
    <property type="match status" value="1"/>
</dbReference>
<evidence type="ECO:0000313" key="10">
    <source>
        <dbReference type="EMBL" id="KAK7081269.1"/>
    </source>
</evidence>
<feature type="transmembrane region" description="Helical" evidence="8">
    <location>
        <begin position="45"/>
        <end position="73"/>
    </location>
</feature>
<comment type="subcellular location">
    <subcellularLocation>
        <location evidence="1">Membrane</location>
        <topology evidence="1">Multi-pass membrane protein</topology>
    </subcellularLocation>
</comment>
<evidence type="ECO:0000256" key="7">
    <source>
        <dbReference type="PROSITE-ProRule" id="PRU00205"/>
    </source>
</evidence>
<dbReference type="EMBL" id="JAXCGZ010005662">
    <property type="protein sequence ID" value="KAK7081269.1"/>
    <property type="molecule type" value="Genomic_DNA"/>
</dbReference>
<feature type="transmembrane region" description="Helical" evidence="8">
    <location>
        <begin position="183"/>
        <end position="201"/>
    </location>
</feature>
<feature type="domain" description="TLC" evidence="9">
    <location>
        <begin position="131"/>
        <end position="336"/>
    </location>
</feature>
<sequence>MADKSMTAWFWNTGVWLPPGYTWESLAQAEEYRYPVFCDVWTYPFAIAAIFIVLRYLILTPFVFTPFAVNIGLSNTQPRPPRSNPTFEKIYRKYRTRVPPELISEGAKKEGCSERQLERWLRQKAASMRTTEVGKFNDNIWQFVYYSLYTIFGIVVLWDKPWLWDIRHCWYNFPEHSIDDDVWWYYMISLGYYWCMTLTHFFQHLRKDSLQMFLHHVLTIMLITFSWTCNFVRVGTLVLLVHECTDLPMLIAKIFILYKNQSLTDMFFVVFLLLWLSTRTGLYPFWIMRSTLFEAHVILQMWYPVYYIFNGMLLLLLLIHCIWTYFIMRIVIRKLRNLEIEDIRSSDNYSAEDDDSIEQKKQS</sequence>
<dbReference type="GO" id="GO:0050291">
    <property type="term" value="F:sphingosine N-acyltransferase activity"/>
    <property type="evidence" value="ECO:0007669"/>
    <property type="project" value="UniProtKB-EC"/>
</dbReference>
<dbReference type="Gene3D" id="1.10.10.60">
    <property type="entry name" value="Homeodomain-like"/>
    <property type="match status" value="1"/>
</dbReference>
<evidence type="ECO:0000259" key="9">
    <source>
        <dbReference type="PROSITE" id="PS50922"/>
    </source>
</evidence>
<dbReference type="InterPro" id="IPR006634">
    <property type="entry name" value="TLC-dom"/>
</dbReference>
<keyword evidence="4 7" id="KW-0812">Transmembrane</keyword>
<evidence type="ECO:0000256" key="3">
    <source>
        <dbReference type="ARBA" id="ARBA00004991"/>
    </source>
</evidence>
<dbReference type="InterPro" id="IPR016439">
    <property type="entry name" value="Lag1/Lac1-like"/>
</dbReference>
<dbReference type="PROSITE" id="PS50922">
    <property type="entry name" value="TLC"/>
    <property type="match status" value="1"/>
</dbReference>
<reference evidence="10 11" key="1">
    <citation type="submission" date="2023-11" db="EMBL/GenBank/DDBJ databases">
        <title>Halocaridina rubra genome assembly.</title>
        <authorList>
            <person name="Smith C."/>
        </authorList>
    </citation>
    <scope>NUCLEOTIDE SEQUENCE [LARGE SCALE GENOMIC DNA]</scope>
    <source>
        <strain evidence="10">EP-1</strain>
        <tissue evidence="10">Whole</tissue>
    </source>
</reference>
<evidence type="ECO:0000256" key="1">
    <source>
        <dbReference type="ARBA" id="ARBA00004141"/>
    </source>
</evidence>
<comment type="pathway">
    <text evidence="3">Sphingolipid metabolism.</text>
</comment>
<dbReference type="GO" id="GO:0046513">
    <property type="term" value="P:ceramide biosynthetic process"/>
    <property type="evidence" value="ECO:0007669"/>
    <property type="project" value="InterPro"/>
</dbReference>
<keyword evidence="10" id="KW-0808">Transferase</keyword>
<keyword evidence="6 7" id="KW-0472">Membrane</keyword>
<feature type="transmembrane region" description="Helical" evidence="8">
    <location>
        <begin position="213"/>
        <end position="233"/>
    </location>
</feature>
<evidence type="ECO:0000256" key="4">
    <source>
        <dbReference type="ARBA" id="ARBA00022692"/>
    </source>
</evidence>
<organism evidence="10 11">
    <name type="scientific">Halocaridina rubra</name>
    <name type="common">Hawaiian red shrimp</name>
    <dbReference type="NCBI Taxonomy" id="373956"/>
    <lineage>
        <taxon>Eukaryota</taxon>
        <taxon>Metazoa</taxon>
        <taxon>Ecdysozoa</taxon>
        <taxon>Arthropoda</taxon>
        <taxon>Crustacea</taxon>
        <taxon>Multicrustacea</taxon>
        <taxon>Malacostraca</taxon>
        <taxon>Eumalacostraca</taxon>
        <taxon>Eucarida</taxon>
        <taxon>Decapoda</taxon>
        <taxon>Pleocyemata</taxon>
        <taxon>Caridea</taxon>
        <taxon>Atyoidea</taxon>
        <taxon>Atyidae</taxon>
        <taxon>Halocaridina</taxon>
    </lineage>
</organism>
<proteinExistence type="predicted"/>
<feature type="transmembrane region" description="Helical" evidence="8">
    <location>
        <begin position="265"/>
        <end position="286"/>
    </location>
</feature>
<dbReference type="Proteomes" id="UP001381693">
    <property type="component" value="Unassembled WGS sequence"/>
</dbReference>